<comment type="similarity">
    <text evidence="1 9">Belongs to the CcmH/CycL/Ccl2/NrfF family.</text>
</comment>
<reference evidence="11" key="1">
    <citation type="journal article" date="2014" name="Int. J. Syst. Evol. Microbiol.">
        <title>Complete genome sequence of Corynebacterium casei LMG S-19264T (=DSM 44701T), isolated from a smear-ripened cheese.</title>
        <authorList>
            <consortium name="US DOE Joint Genome Institute (JGI-PGF)"/>
            <person name="Walter F."/>
            <person name="Albersmeier A."/>
            <person name="Kalinowski J."/>
            <person name="Ruckert C."/>
        </authorList>
    </citation>
    <scope>NUCLEOTIDE SEQUENCE</scope>
    <source>
        <strain evidence="11">CGMCC 1.14984</strain>
    </source>
</reference>
<keyword evidence="6 9" id="KW-0408">Iron</keyword>
<dbReference type="InterPro" id="IPR005616">
    <property type="entry name" value="CcmH/CycL/Ccl2/NrfF_N"/>
</dbReference>
<dbReference type="InterPro" id="IPR051263">
    <property type="entry name" value="C-type_cytochrome_biogenesis"/>
</dbReference>
<organism evidence="11 13">
    <name type="scientific">Aquisalinus luteolus</name>
    <dbReference type="NCBI Taxonomy" id="1566827"/>
    <lineage>
        <taxon>Bacteria</taxon>
        <taxon>Pseudomonadati</taxon>
        <taxon>Pseudomonadota</taxon>
        <taxon>Alphaproteobacteria</taxon>
        <taxon>Parvularculales</taxon>
        <taxon>Parvularculaceae</taxon>
        <taxon>Aquisalinus</taxon>
    </lineage>
</organism>
<dbReference type="Gene3D" id="1.10.8.640">
    <property type="entry name" value="Cytochrome C biogenesis protein"/>
    <property type="match status" value="1"/>
</dbReference>
<dbReference type="GO" id="GO:0017004">
    <property type="term" value="P:cytochrome complex assembly"/>
    <property type="evidence" value="ECO:0007669"/>
    <property type="project" value="UniProtKB-KW"/>
</dbReference>
<dbReference type="GO" id="GO:0005886">
    <property type="term" value="C:plasma membrane"/>
    <property type="evidence" value="ECO:0007669"/>
    <property type="project" value="TreeGrafter"/>
</dbReference>
<evidence type="ECO:0000313" key="14">
    <source>
        <dbReference type="Proteomes" id="UP000818603"/>
    </source>
</evidence>
<feature type="signal peptide" evidence="9">
    <location>
        <begin position="1"/>
        <end position="19"/>
    </location>
</feature>
<evidence type="ECO:0000313" key="13">
    <source>
        <dbReference type="Proteomes" id="UP000621856"/>
    </source>
</evidence>
<dbReference type="CDD" id="cd16378">
    <property type="entry name" value="CcmH_N"/>
    <property type="match status" value="1"/>
</dbReference>
<dbReference type="PANTHER" id="PTHR47870">
    <property type="entry name" value="CYTOCHROME C-TYPE BIOGENESIS PROTEIN CCMH"/>
    <property type="match status" value="1"/>
</dbReference>
<evidence type="ECO:0000256" key="4">
    <source>
        <dbReference type="ARBA" id="ARBA00022729"/>
    </source>
</evidence>
<dbReference type="FunFam" id="1.10.8.640:FF:000001">
    <property type="entry name" value="Cytochrome c-type biogenesis protein"/>
    <property type="match status" value="1"/>
</dbReference>
<proteinExistence type="inferred from homology"/>
<evidence type="ECO:0000256" key="3">
    <source>
        <dbReference type="ARBA" id="ARBA00022723"/>
    </source>
</evidence>
<protein>
    <recommendedName>
        <fullName evidence="9">Cytochrome c-type biogenesis protein</fullName>
    </recommendedName>
</protein>
<dbReference type="GO" id="GO:0046872">
    <property type="term" value="F:metal ion binding"/>
    <property type="evidence" value="ECO:0007669"/>
    <property type="project" value="UniProtKB-KW"/>
</dbReference>
<reference evidence="12 14" key="2">
    <citation type="submission" date="2020-02" db="EMBL/GenBank/DDBJ databases">
        <title>Genome sequence of Parvularcula flava strain NH6-79.</title>
        <authorList>
            <person name="Abdul Karim M.H."/>
            <person name="Lam M.Q."/>
            <person name="Chen S.J."/>
            <person name="Yahya A."/>
            <person name="Shahir S."/>
            <person name="Shamsir M.S."/>
            <person name="Chong C.S."/>
        </authorList>
    </citation>
    <scope>NUCLEOTIDE SEQUENCE [LARGE SCALE GENOMIC DNA]</scope>
    <source>
        <strain evidence="12 14">NH6-79</strain>
    </source>
</reference>
<evidence type="ECO:0000313" key="11">
    <source>
        <dbReference type="EMBL" id="GGI00242.1"/>
    </source>
</evidence>
<keyword evidence="4 9" id="KW-0732">Signal</keyword>
<keyword evidence="5" id="KW-0201">Cytochrome c-type biogenesis</keyword>
<feature type="transmembrane region" description="Helical" evidence="9">
    <location>
        <begin position="103"/>
        <end position="123"/>
    </location>
</feature>
<dbReference type="Pfam" id="PF03918">
    <property type="entry name" value="CcmH"/>
    <property type="match status" value="1"/>
</dbReference>
<evidence type="ECO:0000256" key="9">
    <source>
        <dbReference type="RuleBase" id="RU364112"/>
    </source>
</evidence>
<name>A0A8J3A3H0_9PROT</name>
<evidence type="ECO:0000256" key="5">
    <source>
        <dbReference type="ARBA" id="ARBA00022748"/>
    </source>
</evidence>
<evidence type="ECO:0000256" key="2">
    <source>
        <dbReference type="ARBA" id="ARBA00022617"/>
    </source>
</evidence>
<evidence type="ECO:0000259" key="10">
    <source>
        <dbReference type="Pfam" id="PF03918"/>
    </source>
</evidence>
<feature type="domain" description="CcmH/CycL/Ccl2/NrfF N-terminal" evidence="10">
    <location>
        <begin position="8"/>
        <end position="148"/>
    </location>
</feature>
<dbReference type="EMBL" id="BMGZ01000003">
    <property type="protein sequence ID" value="GGI00242.1"/>
    <property type="molecule type" value="Genomic_DNA"/>
</dbReference>
<accession>A0A8J3A3H0</accession>
<keyword evidence="2 9" id="KW-0349">Heme</keyword>
<sequence length="177" mass="19863">MTRLACILVLALSLLPLKAAEPAEALDDPAQEERARVLSQQLRCVVCQNQSIDESDAPLARDLRLLVRERIEAGDTNDEVLDYVVARYGEFVLLRPRFEGEGIILWLTPFLLLIIGAGLVFYYTRQEAVPAGSPAPLSKEELADLYRVLNERPVSLDQVKAVRVDPEHAERRTRGQD</sequence>
<dbReference type="Proteomes" id="UP000621856">
    <property type="component" value="Unassembled WGS sequence"/>
</dbReference>
<comment type="caution">
    <text evidence="11">The sequence shown here is derived from an EMBL/GenBank/DDBJ whole genome shotgun (WGS) entry which is preliminary data.</text>
</comment>
<evidence type="ECO:0000313" key="12">
    <source>
        <dbReference type="EMBL" id="NHK29121.1"/>
    </source>
</evidence>
<keyword evidence="9" id="KW-0472">Membrane</keyword>
<evidence type="ECO:0000256" key="1">
    <source>
        <dbReference type="ARBA" id="ARBA00010342"/>
    </source>
</evidence>
<dbReference type="RefSeq" id="WP_155141831.1">
    <property type="nucleotide sequence ID" value="NZ_BMGZ01000003.1"/>
</dbReference>
<gene>
    <name evidence="11" type="primary">ccmH</name>
    <name evidence="12" type="ORF">FF098_014460</name>
    <name evidence="11" type="ORF">GCM10011355_28070</name>
</gene>
<comment type="function">
    <text evidence="7">Required for the biogenesis of c-type cytochromes. Possible subunit of a heme lyase.</text>
</comment>
<dbReference type="InterPro" id="IPR038297">
    <property type="entry name" value="CcmH/CycL/NrfF/Ccl2_sf"/>
</dbReference>
<evidence type="ECO:0000256" key="6">
    <source>
        <dbReference type="ARBA" id="ARBA00023004"/>
    </source>
</evidence>
<dbReference type="PANTHER" id="PTHR47870:SF1">
    <property type="entry name" value="CYTOCHROME C-TYPE BIOGENESIS PROTEIN CCMH"/>
    <property type="match status" value="1"/>
</dbReference>
<dbReference type="Proteomes" id="UP000818603">
    <property type="component" value="Unassembled WGS sequence"/>
</dbReference>
<comment type="subcellular location">
    <subcellularLocation>
        <location evidence="8">Membrane</location>
        <topology evidence="8">Single-pass membrane protein</topology>
        <orientation evidence="8">Periplasmic side</orientation>
    </subcellularLocation>
</comment>
<keyword evidence="9" id="KW-0812">Transmembrane</keyword>
<dbReference type="EMBL" id="VCJR02000003">
    <property type="protein sequence ID" value="NHK29121.1"/>
    <property type="molecule type" value="Genomic_DNA"/>
</dbReference>
<evidence type="ECO:0000256" key="8">
    <source>
        <dbReference type="ARBA" id="ARBA00060491"/>
    </source>
</evidence>
<reference evidence="11" key="3">
    <citation type="submission" date="2020-09" db="EMBL/GenBank/DDBJ databases">
        <authorList>
            <person name="Sun Q."/>
            <person name="Zhou Y."/>
        </authorList>
    </citation>
    <scope>NUCLEOTIDE SEQUENCE</scope>
    <source>
        <strain evidence="11">CGMCC 1.14984</strain>
    </source>
</reference>
<keyword evidence="14" id="KW-1185">Reference proteome</keyword>
<dbReference type="AlphaFoldDB" id="A0A8J3A3H0"/>
<evidence type="ECO:0000256" key="7">
    <source>
        <dbReference type="ARBA" id="ARBA00037230"/>
    </source>
</evidence>
<keyword evidence="9" id="KW-1133">Transmembrane helix</keyword>
<feature type="chain" id="PRO_5035337728" description="Cytochrome c-type biogenesis protein" evidence="9">
    <location>
        <begin position="20"/>
        <end position="177"/>
    </location>
</feature>
<keyword evidence="3 9" id="KW-0479">Metal-binding</keyword>